<dbReference type="Gene3D" id="1.25.40.10">
    <property type="entry name" value="Tetratricopeptide repeat domain"/>
    <property type="match status" value="1"/>
</dbReference>
<name>A4GI29_9BACT</name>
<accession>A4GI29</accession>
<dbReference type="GO" id="GO:0004252">
    <property type="term" value="F:serine-type endopeptidase activity"/>
    <property type="evidence" value="ECO:0007669"/>
    <property type="project" value="InterPro"/>
</dbReference>
<feature type="chain" id="PRO_5002668461" evidence="5">
    <location>
        <begin position="20"/>
        <end position="329"/>
    </location>
</feature>
<organism evidence="6">
    <name type="scientific">uncultured marine bacterium EB0_41B09</name>
    <dbReference type="NCBI Taxonomy" id="415438"/>
    <lineage>
        <taxon>Bacteria</taxon>
        <taxon>environmental samples</taxon>
    </lineage>
</organism>
<dbReference type="SUPFAM" id="SSF48452">
    <property type="entry name" value="TPR-like"/>
    <property type="match status" value="1"/>
</dbReference>
<sequence>MSRLLIIILTLTTTFTTNAFDRENLMKAWSSSVVIRGYTDDGLAYGSGVVVAKDKVVTNCHVLRKTKSPWVSFGDTSFPVTGVQADRWHDLCLLSVFNLPVEPVPLGNSKNLKKGQEIVGIGHSGGAPVALTTGGNVIATYDFEGENIILSSAKFRMGASGSGLFDLKGNLIGINTFKTTGYGNYYSLPADWIKPLMKKEVETVFPINGKALWEEDEDKKPYFLKIAIPKTKKNWAELELVTKEWVEHEPNNTEAWYELGYAYEKLNKVADALVAYDKALEIDQNNSDALLREAVIYKKKGDEKKVSQLQSKLDDVDPNKAWILKNNKY</sequence>
<evidence type="ECO:0000256" key="5">
    <source>
        <dbReference type="SAM" id="SignalP"/>
    </source>
</evidence>
<dbReference type="AlphaFoldDB" id="A4GI29"/>
<dbReference type="GO" id="GO:0006508">
    <property type="term" value="P:proteolysis"/>
    <property type="evidence" value="ECO:0007669"/>
    <property type="project" value="UniProtKB-KW"/>
</dbReference>
<keyword evidence="5" id="KW-0732">Signal</keyword>
<dbReference type="PROSITE" id="PS50005">
    <property type="entry name" value="TPR"/>
    <property type="match status" value="1"/>
</dbReference>
<evidence type="ECO:0000256" key="1">
    <source>
        <dbReference type="ARBA" id="ARBA00010541"/>
    </source>
</evidence>
<dbReference type="SMART" id="SM00028">
    <property type="entry name" value="TPR"/>
    <property type="match status" value="1"/>
</dbReference>
<dbReference type="InterPro" id="IPR011990">
    <property type="entry name" value="TPR-like_helical_dom_sf"/>
</dbReference>
<evidence type="ECO:0000256" key="4">
    <source>
        <dbReference type="PROSITE-ProRule" id="PRU00339"/>
    </source>
</evidence>
<feature type="signal peptide" evidence="5">
    <location>
        <begin position="1"/>
        <end position="19"/>
    </location>
</feature>
<proteinExistence type="inferred from homology"/>
<feature type="repeat" description="TPR" evidence="4">
    <location>
        <begin position="253"/>
        <end position="286"/>
    </location>
</feature>
<dbReference type="Pfam" id="PF13365">
    <property type="entry name" value="Trypsin_2"/>
    <property type="match status" value="1"/>
</dbReference>
<evidence type="ECO:0000256" key="2">
    <source>
        <dbReference type="ARBA" id="ARBA00022670"/>
    </source>
</evidence>
<protein>
    <submittedName>
        <fullName evidence="6">Trypsin-like serine proteases</fullName>
    </submittedName>
</protein>
<dbReference type="PANTHER" id="PTHR43343:SF3">
    <property type="entry name" value="PROTEASE DO-LIKE 8, CHLOROPLASTIC"/>
    <property type="match status" value="1"/>
</dbReference>
<dbReference type="InterPro" id="IPR019734">
    <property type="entry name" value="TPR_rpt"/>
</dbReference>
<keyword evidence="2 6" id="KW-0645">Protease</keyword>
<dbReference type="PRINTS" id="PR00834">
    <property type="entry name" value="PROTEASES2C"/>
</dbReference>
<dbReference type="InterPro" id="IPR009003">
    <property type="entry name" value="Peptidase_S1_PA"/>
</dbReference>
<dbReference type="InterPro" id="IPR043504">
    <property type="entry name" value="Peptidase_S1_PA_chymotrypsin"/>
</dbReference>
<keyword evidence="3" id="KW-0378">Hydrolase</keyword>
<dbReference type="InterPro" id="IPR051201">
    <property type="entry name" value="Chloro_Bact_Ser_Proteases"/>
</dbReference>
<dbReference type="SUPFAM" id="SSF50494">
    <property type="entry name" value="Trypsin-like serine proteases"/>
    <property type="match status" value="1"/>
</dbReference>
<dbReference type="PROSITE" id="PS50293">
    <property type="entry name" value="TPR_REGION"/>
    <property type="match status" value="1"/>
</dbReference>
<reference evidence="6" key="1">
    <citation type="journal article" date="2007" name="Environ. Microbiol.">
        <title>Proteorhodopsin photosystem gene clusters exhibit co-evolutionary trends and shared ancestry among diverse marine microbial phyla.</title>
        <authorList>
            <person name="McCarren J."/>
            <person name="Delong E.F."/>
        </authorList>
    </citation>
    <scope>NUCLEOTIDE SEQUENCE</scope>
</reference>
<gene>
    <name evidence="6" type="ORF">MBMO_EB0-41B09.0010</name>
</gene>
<keyword evidence="4" id="KW-0802">TPR repeat</keyword>
<dbReference type="Pfam" id="PF00515">
    <property type="entry name" value="TPR_1"/>
    <property type="match status" value="1"/>
</dbReference>
<dbReference type="Gene3D" id="2.40.10.10">
    <property type="entry name" value="Trypsin-like serine proteases"/>
    <property type="match status" value="2"/>
</dbReference>
<evidence type="ECO:0000256" key="3">
    <source>
        <dbReference type="ARBA" id="ARBA00022801"/>
    </source>
</evidence>
<comment type="similarity">
    <text evidence="1">Belongs to the peptidase S1C family.</text>
</comment>
<evidence type="ECO:0000313" key="6">
    <source>
        <dbReference type="EMBL" id="ABL97740.1"/>
    </source>
</evidence>
<dbReference type="InterPro" id="IPR001940">
    <property type="entry name" value="Peptidase_S1C"/>
</dbReference>
<dbReference type="EMBL" id="EF089400">
    <property type="protein sequence ID" value="ABL97740.1"/>
    <property type="molecule type" value="Genomic_DNA"/>
</dbReference>
<dbReference type="PANTHER" id="PTHR43343">
    <property type="entry name" value="PEPTIDASE S12"/>
    <property type="match status" value="1"/>
</dbReference>